<sequence length="78" mass="9118">MNMPILSQMDDSINQLSLAEQLWLMERLVQRIKENTINQKSRFESDLIAMANDPQIQHELRVIEEEFAFAEADGLDVR</sequence>
<evidence type="ECO:0000313" key="1">
    <source>
        <dbReference type="EMBL" id="VAW31248.1"/>
    </source>
</evidence>
<dbReference type="AlphaFoldDB" id="A0A3B0UKJ8"/>
<gene>
    <name evidence="1" type="ORF">MNBD_CHLOROFLEXI01-3918</name>
</gene>
<organism evidence="1">
    <name type="scientific">hydrothermal vent metagenome</name>
    <dbReference type="NCBI Taxonomy" id="652676"/>
    <lineage>
        <taxon>unclassified sequences</taxon>
        <taxon>metagenomes</taxon>
        <taxon>ecological metagenomes</taxon>
    </lineage>
</organism>
<accession>A0A3B0UKJ8</accession>
<protein>
    <submittedName>
        <fullName evidence="1">Uncharacterized protein</fullName>
    </submittedName>
</protein>
<dbReference type="EMBL" id="UOEU01000188">
    <property type="protein sequence ID" value="VAW31248.1"/>
    <property type="molecule type" value="Genomic_DNA"/>
</dbReference>
<proteinExistence type="predicted"/>
<reference evidence="1" key="1">
    <citation type="submission" date="2018-06" db="EMBL/GenBank/DDBJ databases">
        <authorList>
            <person name="Zhirakovskaya E."/>
        </authorList>
    </citation>
    <scope>NUCLEOTIDE SEQUENCE</scope>
</reference>
<name>A0A3B0UKJ8_9ZZZZ</name>